<name>A0A146G6C2_TERSA</name>
<dbReference type="RefSeq" id="WP_153811248.1">
    <property type="nucleotide sequence ID" value="NZ_BDCO01000002.1"/>
</dbReference>
<evidence type="ECO:0000313" key="3">
    <source>
        <dbReference type="Proteomes" id="UP000076023"/>
    </source>
</evidence>
<dbReference type="GO" id="GO:0006508">
    <property type="term" value="P:proteolysis"/>
    <property type="evidence" value="ECO:0007669"/>
    <property type="project" value="InterPro"/>
</dbReference>
<keyword evidence="3" id="KW-1185">Reference proteome</keyword>
<dbReference type="InParanoid" id="A0A146G6C2"/>
<evidence type="ECO:0000313" key="2">
    <source>
        <dbReference type="EMBL" id="GAT32266.1"/>
    </source>
</evidence>
<organism evidence="2 3">
    <name type="scientific">Terrimicrobium sacchariphilum</name>
    <dbReference type="NCBI Taxonomy" id="690879"/>
    <lineage>
        <taxon>Bacteria</taxon>
        <taxon>Pseudomonadati</taxon>
        <taxon>Verrucomicrobiota</taxon>
        <taxon>Terrimicrobiia</taxon>
        <taxon>Terrimicrobiales</taxon>
        <taxon>Terrimicrobiaceae</taxon>
        <taxon>Terrimicrobium</taxon>
    </lineage>
</organism>
<feature type="chain" id="PRO_5007524469" description="Polysaccharide deacetylase" evidence="1">
    <location>
        <begin position="33"/>
        <end position="529"/>
    </location>
</feature>
<keyword evidence="1" id="KW-0732">Signal</keyword>
<dbReference type="Proteomes" id="UP000076023">
    <property type="component" value="Unassembled WGS sequence"/>
</dbReference>
<feature type="signal peptide" evidence="1">
    <location>
        <begin position="1"/>
        <end position="32"/>
    </location>
</feature>
<accession>A0A146G6C2</accession>
<protein>
    <recommendedName>
        <fullName evidence="4">Polysaccharide deacetylase</fullName>
    </recommendedName>
</protein>
<proteinExistence type="predicted"/>
<comment type="caution">
    <text evidence="2">The sequence shown here is derived from an EMBL/GenBank/DDBJ whole genome shotgun (WGS) entry which is preliminary data.</text>
</comment>
<evidence type="ECO:0008006" key="4">
    <source>
        <dbReference type="Google" id="ProtNLM"/>
    </source>
</evidence>
<evidence type="ECO:0000256" key="1">
    <source>
        <dbReference type="SAM" id="SignalP"/>
    </source>
</evidence>
<reference evidence="3" key="1">
    <citation type="journal article" date="2017" name="Genome Announc.">
        <title>Draft Genome Sequence of Terrimicrobium sacchariphilum NM-5T, a Facultative Anaerobic Soil Bacterium of the Class Spartobacteria.</title>
        <authorList>
            <person name="Qiu Y.L."/>
            <person name="Tourlousse D.M."/>
            <person name="Matsuura N."/>
            <person name="Ohashi A."/>
            <person name="Sekiguchi Y."/>
        </authorList>
    </citation>
    <scope>NUCLEOTIDE SEQUENCE [LARGE SCALE GENOMIC DNA]</scope>
    <source>
        <strain evidence="3">NM-5</strain>
    </source>
</reference>
<gene>
    <name evidence="2" type="ORF">TSACC_2664</name>
</gene>
<dbReference type="STRING" id="690879.TSACC_2664"/>
<dbReference type="GO" id="GO:0004252">
    <property type="term" value="F:serine-type endopeptidase activity"/>
    <property type="evidence" value="ECO:0007669"/>
    <property type="project" value="InterPro"/>
</dbReference>
<sequence>MKTLSPGRGVSRRKSAISAACLLFPGGCRAFAAVRRALCLGLLAASPLCARAEAGLDAAPSSVWFPIVAPTRISANITATEEPALGGPPRAAQTIVKHGDGYSQFSWSGLNLAIPKDRLLCVPVYLGDFEGPGGFALSLTIQLKNESGAISYNFSAGAFRANRWSYLPLWDPASPASAAFSKPGTSVVAADTGFDFSRPVTEITMAPNNLPVGAKLSIGSLETAARTRPVLVVTDDITDDSTYTHIVPIMEAAGFRGGLRIGGFKDASYSPGIVAKLRGAYDKGWDVYNGSWSRTGLNTATTSGFFEEEIVACKTRAAEQGFTRGMTWFSSAGNSLPKQAICREIGAKTGMTIFKSGGGVGNVNLLPPGGIELPAIVTSVGMGGYRELQATGKAGSSTLVVSPHAVGLREGCAVSGPGIAPGTTIARDGIRGATVTLSIPLVADVSGPVTFTDSYEAHQALADGLVFTGGVLVYFLHDLQPEGRPPSRISFPAEDFARVVAYWKARKDAGLLEVLTPSELDARLRGSAQ</sequence>
<dbReference type="InterPro" id="IPR036852">
    <property type="entry name" value="Peptidase_S8/S53_dom_sf"/>
</dbReference>
<dbReference type="EMBL" id="BDCO01000002">
    <property type="protein sequence ID" value="GAT32266.1"/>
    <property type="molecule type" value="Genomic_DNA"/>
</dbReference>
<dbReference type="SUPFAM" id="SSF52743">
    <property type="entry name" value="Subtilisin-like"/>
    <property type="match status" value="1"/>
</dbReference>
<dbReference type="AlphaFoldDB" id="A0A146G6C2"/>